<dbReference type="PANTHER" id="PTHR22916">
    <property type="entry name" value="GLYCOSYLTRANSFERASE"/>
    <property type="match status" value="1"/>
</dbReference>
<evidence type="ECO:0000313" key="3">
    <source>
        <dbReference type="Proteomes" id="UP000190541"/>
    </source>
</evidence>
<evidence type="ECO:0000313" key="2">
    <source>
        <dbReference type="EMBL" id="SKB70737.1"/>
    </source>
</evidence>
<dbReference type="AlphaFoldDB" id="A0A1T5DGH8"/>
<sequence>MLYIDRFHKIMRNYPNVHNPCVTIITPLYNGGQFVSESIASIVNQTYSNWELIVIDDCSTDDGTRIVEEYQKGDNRIKLIRNECNLGPAKTRNLGIEAAAGRYIAFLDSDDIWLPNKLEVQLRFMEDNNTPFTFAYYEQIDEQGKLIKKMDYFPKKVTYRSTMMSNKIGCLTAMYDTQYFGKVYMVDIRNRQDYTLWLQLLKKVDYAYCVPEILARYRVRKGSISSNKWKLVKYHWHIYRHIEQQSFFTSLYYITNYITLRLLRK</sequence>
<dbReference type="PANTHER" id="PTHR22916:SF3">
    <property type="entry name" value="UDP-GLCNAC:BETAGAL BETA-1,3-N-ACETYLGLUCOSAMINYLTRANSFERASE-LIKE PROTEIN 1"/>
    <property type="match status" value="1"/>
</dbReference>
<protein>
    <submittedName>
        <fullName evidence="2">Glycosyltransferase involved in cell wall bisynthesis</fullName>
    </submittedName>
</protein>
<name>A0A1T5DGH8_9SPHI</name>
<keyword evidence="2" id="KW-0808">Transferase</keyword>
<dbReference type="InterPro" id="IPR029044">
    <property type="entry name" value="Nucleotide-diphossugar_trans"/>
</dbReference>
<dbReference type="GO" id="GO:0016758">
    <property type="term" value="F:hexosyltransferase activity"/>
    <property type="evidence" value="ECO:0007669"/>
    <property type="project" value="UniProtKB-ARBA"/>
</dbReference>
<dbReference type="InterPro" id="IPR001173">
    <property type="entry name" value="Glyco_trans_2-like"/>
</dbReference>
<dbReference type="FunFam" id="3.90.550.10:FF:000130">
    <property type="entry name" value="Family 2 glycosyl transferase"/>
    <property type="match status" value="1"/>
</dbReference>
<dbReference type="SUPFAM" id="SSF53448">
    <property type="entry name" value="Nucleotide-diphospho-sugar transferases"/>
    <property type="match status" value="1"/>
</dbReference>
<dbReference type="Pfam" id="PF00535">
    <property type="entry name" value="Glycos_transf_2"/>
    <property type="match status" value="1"/>
</dbReference>
<accession>A0A1T5DGH8</accession>
<keyword evidence="3" id="KW-1185">Reference proteome</keyword>
<dbReference type="CDD" id="cd00761">
    <property type="entry name" value="Glyco_tranf_GTA_type"/>
    <property type="match status" value="1"/>
</dbReference>
<dbReference type="Gene3D" id="3.90.550.10">
    <property type="entry name" value="Spore Coat Polysaccharide Biosynthesis Protein SpsA, Chain A"/>
    <property type="match status" value="1"/>
</dbReference>
<dbReference type="STRING" id="623280.SAMN05660226_02798"/>
<reference evidence="2 3" key="1">
    <citation type="submission" date="2017-02" db="EMBL/GenBank/DDBJ databases">
        <authorList>
            <person name="Peterson S.W."/>
        </authorList>
    </citation>
    <scope>NUCLEOTIDE SEQUENCE [LARGE SCALE GENOMIC DNA]</scope>
    <source>
        <strain evidence="2 3">DSM 22899</strain>
    </source>
</reference>
<dbReference type="Proteomes" id="UP000190541">
    <property type="component" value="Unassembled WGS sequence"/>
</dbReference>
<dbReference type="EMBL" id="FUYS01000006">
    <property type="protein sequence ID" value="SKB70737.1"/>
    <property type="molecule type" value="Genomic_DNA"/>
</dbReference>
<feature type="domain" description="Glycosyltransferase 2-like" evidence="1">
    <location>
        <begin position="23"/>
        <end position="147"/>
    </location>
</feature>
<organism evidence="2 3">
    <name type="scientific">Parapedobacter luteus</name>
    <dbReference type="NCBI Taxonomy" id="623280"/>
    <lineage>
        <taxon>Bacteria</taxon>
        <taxon>Pseudomonadati</taxon>
        <taxon>Bacteroidota</taxon>
        <taxon>Sphingobacteriia</taxon>
        <taxon>Sphingobacteriales</taxon>
        <taxon>Sphingobacteriaceae</taxon>
        <taxon>Parapedobacter</taxon>
    </lineage>
</organism>
<evidence type="ECO:0000259" key="1">
    <source>
        <dbReference type="Pfam" id="PF00535"/>
    </source>
</evidence>
<proteinExistence type="predicted"/>
<gene>
    <name evidence="2" type="ORF">SAMN05660226_02798</name>
</gene>